<sequence>MPSEATIPIVTAIIGAVVGAILAWLLGFVDLRTYPPKAILSPSGLVPIVAGELVEFNGASSNDPQQQDLEYQWSVAGSKIDETHIASCKSKKREILECKFFRPGTFGVTLKVTNEKGLTDSTNSSVQISTSRGYAVLVLNRENPKENNQLQRIFSKAINWPEVVALADGEILALWNPDKEQFIYATTLNQNLDEAVQLLSNLPEPHSGTLVITRWMRPAAKMIQDQLGEIGFKLELEDAPTSNIRSMSVEDRKSGFAHVGSLEDIRSFFE</sequence>
<proteinExistence type="predicted"/>
<feature type="domain" description="PKD" evidence="2">
    <location>
        <begin position="41"/>
        <end position="122"/>
    </location>
</feature>
<dbReference type="EMBL" id="BSNN01000008">
    <property type="protein sequence ID" value="GLQ35993.1"/>
    <property type="molecule type" value="Genomic_DNA"/>
</dbReference>
<dbReference type="SUPFAM" id="SSF53850">
    <property type="entry name" value="Periplasmic binding protein-like II"/>
    <property type="match status" value="1"/>
</dbReference>
<dbReference type="InterPro" id="IPR000601">
    <property type="entry name" value="PKD_dom"/>
</dbReference>
<feature type="transmembrane region" description="Helical" evidence="1">
    <location>
        <begin position="6"/>
        <end position="29"/>
    </location>
</feature>
<name>A0ABQ5VX34_9RHOB</name>
<keyword evidence="1" id="KW-0472">Membrane</keyword>
<evidence type="ECO:0000256" key="1">
    <source>
        <dbReference type="SAM" id="Phobius"/>
    </source>
</evidence>
<accession>A0ABQ5VX34</accession>
<dbReference type="Gene3D" id="2.60.40.10">
    <property type="entry name" value="Immunoglobulins"/>
    <property type="match status" value="1"/>
</dbReference>
<dbReference type="CDD" id="cd00146">
    <property type="entry name" value="PKD"/>
    <property type="match status" value="1"/>
</dbReference>
<dbReference type="RefSeq" id="WP_284379291.1">
    <property type="nucleotide sequence ID" value="NZ_BSNN01000008.1"/>
</dbReference>
<dbReference type="Pfam" id="PF00801">
    <property type="entry name" value="PKD"/>
    <property type="match status" value="1"/>
</dbReference>
<evidence type="ECO:0000259" key="2">
    <source>
        <dbReference type="Pfam" id="PF00801"/>
    </source>
</evidence>
<evidence type="ECO:0000313" key="3">
    <source>
        <dbReference type="EMBL" id="GLQ35993.1"/>
    </source>
</evidence>
<evidence type="ECO:0000313" key="4">
    <source>
        <dbReference type="Proteomes" id="UP001156694"/>
    </source>
</evidence>
<keyword evidence="1" id="KW-1133">Transmembrane helix</keyword>
<comment type="caution">
    <text evidence="3">The sequence shown here is derived from an EMBL/GenBank/DDBJ whole genome shotgun (WGS) entry which is preliminary data.</text>
</comment>
<protein>
    <recommendedName>
        <fullName evidence="2">PKD domain-containing protein</fullName>
    </recommendedName>
</protein>
<reference evidence="4" key="1">
    <citation type="journal article" date="2019" name="Int. J. Syst. Evol. Microbiol.">
        <title>The Global Catalogue of Microorganisms (GCM) 10K type strain sequencing project: providing services to taxonomists for standard genome sequencing and annotation.</title>
        <authorList>
            <consortium name="The Broad Institute Genomics Platform"/>
            <consortium name="The Broad Institute Genome Sequencing Center for Infectious Disease"/>
            <person name="Wu L."/>
            <person name="Ma J."/>
        </authorList>
    </citation>
    <scope>NUCLEOTIDE SEQUENCE [LARGE SCALE GENOMIC DNA]</scope>
    <source>
        <strain evidence="4">NBRC 110140</strain>
    </source>
</reference>
<gene>
    <name evidence="3" type="ORF">GCM10007939_22770</name>
</gene>
<dbReference type="InterPro" id="IPR013783">
    <property type="entry name" value="Ig-like_fold"/>
</dbReference>
<dbReference type="Proteomes" id="UP001156694">
    <property type="component" value="Unassembled WGS sequence"/>
</dbReference>
<keyword evidence="1" id="KW-0812">Transmembrane</keyword>
<organism evidence="3 4">
    <name type="scientific">Amylibacter marinus</name>
    <dbReference type="NCBI Taxonomy" id="1475483"/>
    <lineage>
        <taxon>Bacteria</taxon>
        <taxon>Pseudomonadati</taxon>
        <taxon>Pseudomonadota</taxon>
        <taxon>Alphaproteobacteria</taxon>
        <taxon>Rhodobacterales</taxon>
        <taxon>Paracoccaceae</taxon>
        <taxon>Amylibacter</taxon>
    </lineage>
</organism>
<keyword evidence="4" id="KW-1185">Reference proteome</keyword>